<dbReference type="SUPFAM" id="SSF51206">
    <property type="entry name" value="cAMP-binding domain-like"/>
    <property type="match status" value="1"/>
</dbReference>
<dbReference type="InterPro" id="IPR018490">
    <property type="entry name" value="cNMP-bd_dom_sf"/>
</dbReference>
<organism evidence="1 2">
    <name type="scientific">Zhouia spongiae</name>
    <dbReference type="NCBI Taxonomy" id="2202721"/>
    <lineage>
        <taxon>Bacteria</taxon>
        <taxon>Pseudomonadati</taxon>
        <taxon>Bacteroidota</taxon>
        <taxon>Flavobacteriia</taxon>
        <taxon>Flavobacteriales</taxon>
        <taxon>Flavobacteriaceae</taxon>
        <taxon>Zhouia</taxon>
    </lineage>
</organism>
<dbReference type="RefSeq" id="WP_242938707.1">
    <property type="nucleotide sequence ID" value="NZ_CP094326.1"/>
</dbReference>
<sequence>MNTYLFFQKIRTYHNISEQAELAWKKLLRLKEYHKGDNILDIGQYPKKVSFVVHGLLSQNYIGDNGDVVIKYFFPEQRMAASLGAMLAKKPSVFYITALEDTRVLEYDFFEWKKLFDDFPDLALFYIAYNDLHWIIEKEPLEITYRTETAAKRYDDFLQKYPNLIKRLKKHHIASYLGITPTQLSRIFFANK</sequence>
<dbReference type="CDD" id="cd00038">
    <property type="entry name" value="CAP_ED"/>
    <property type="match status" value="1"/>
</dbReference>
<reference evidence="1 2" key="1">
    <citation type="journal article" date="2018" name="Int. J. Syst. Evol. Microbiol.">
        <title>Zhouia spongiae sp. nov., isolated from a marine sponge.</title>
        <authorList>
            <person name="Zhuang L."/>
            <person name="Lin B."/>
            <person name="Qin F."/>
            <person name="Luo L."/>
        </authorList>
    </citation>
    <scope>NUCLEOTIDE SEQUENCE [LARGE SCALE GENOMIC DNA]</scope>
    <source>
        <strain evidence="1 2">HN-Y44</strain>
    </source>
</reference>
<evidence type="ECO:0000313" key="2">
    <source>
        <dbReference type="Proteomes" id="UP000829476"/>
    </source>
</evidence>
<keyword evidence="2" id="KW-1185">Reference proteome</keyword>
<dbReference type="Gene3D" id="2.60.120.10">
    <property type="entry name" value="Jelly Rolls"/>
    <property type="match status" value="1"/>
</dbReference>
<accession>A0ABY3YRF6</accession>
<dbReference type="InterPro" id="IPR014710">
    <property type="entry name" value="RmlC-like_jellyroll"/>
</dbReference>
<dbReference type="InterPro" id="IPR000595">
    <property type="entry name" value="cNMP-bd_dom"/>
</dbReference>
<dbReference type="EMBL" id="CP094326">
    <property type="protein sequence ID" value="UNZ00340.1"/>
    <property type="molecule type" value="Genomic_DNA"/>
</dbReference>
<protein>
    <submittedName>
        <fullName evidence="1">Crp/Fnr family transcriptional regulator</fullName>
    </submittedName>
</protein>
<proteinExistence type="predicted"/>
<evidence type="ECO:0000313" key="1">
    <source>
        <dbReference type="EMBL" id="UNZ00340.1"/>
    </source>
</evidence>
<gene>
    <name evidence="1" type="ORF">MQE36_08370</name>
</gene>
<name>A0ABY3YRF6_9FLAO</name>
<dbReference type="Proteomes" id="UP000829476">
    <property type="component" value="Chromosome"/>
</dbReference>